<dbReference type="Pfam" id="PF04319">
    <property type="entry name" value="NifZ"/>
    <property type="match status" value="1"/>
</dbReference>
<evidence type="ECO:0000256" key="1">
    <source>
        <dbReference type="ARBA" id="ARBA00008027"/>
    </source>
</evidence>
<evidence type="ECO:0000313" key="4">
    <source>
        <dbReference type="Proteomes" id="UP001597380"/>
    </source>
</evidence>
<reference evidence="4" key="1">
    <citation type="journal article" date="2019" name="Int. J. Syst. Evol. Microbiol.">
        <title>The Global Catalogue of Microorganisms (GCM) 10K type strain sequencing project: providing services to taxonomists for standard genome sequencing and annotation.</title>
        <authorList>
            <consortium name="The Broad Institute Genomics Platform"/>
            <consortium name="The Broad Institute Genome Sequencing Center for Infectious Disease"/>
            <person name="Wu L."/>
            <person name="Ma J."/>
        </authorList>
    </citation>
    <scope>NUCLEOTIDE SEQUENCE [LARGE SCALE GENOMIC DNA]</scope>
    <source>
        <strain evidence="4">CGMCC 1.10992</strain>
    </source>
</reference>
<gene>
    <name evidence="3" type="ORF">ACFSJ3_00945</name>
</gene>
<dbReference type="InterPro" id="IPR007415">
    <property type="entry name" value="Nitrogenase_MoFe_mat_NifZ"/>
</dbReference>
<accession>A0ABW4XGA6</accession>
<evidence type="ECO:0000313" key="3">
    <source>
        <dbReference type="EMBL" id="MFD2094537.1"/>
    </source>
</evidence>
<proteinExistence type="inferred from homology"/>
<protein>
    <submittedName>
        <fullName evidence="3">Nitrogen fixation protein NifZ</fullName>
    </submittedName>
</protein>
<dbReference type="EMBL" id="JBHUHT010000004">
    <property type="protein sequence ID" value="MFD2094537.1"/>
    <property type="molecule type" value="Genomic_DNA"/>
</dbReference>
<keyword evidence="2" id="KW-0535">Nitrogen fixation</keyword>
<comment type="similarity">
    <text evidence="1">Belongs to the NifZ family.</text>
</comment>
<dbReference type="RefSeq" id="WP_345338700.1">
    <property type="nucleotide sequence ID" value="NZ_BAABLI010000007.1"/>
</dbReference>
<dbReference type="Proteomes" id="UP001597380">
    <property type="component" value="Unassembled WGS sequence"/>
</dbReference>
<keyword evidence="4" id="KW-1185">Reference proteome</keyword>
<sequence>MFGAKFETGDKVRLIRNIRDDGSYHVKAAGKSGTAHQDKGKLLVRRGELGYVRHVGVFLQDQIIYQVHFIDIDKVVGCRERELIDGELAWQPNAFEYGDDVELSISLSSDGVVFAKAGDSLSILGVYRSDMSETESSESSPVGPEYRVQWQDRELLLPERAIRFKQKEGAVQ</sequence>
<name>A0ABW4XGA6_9GAMM</name>
<comment type="caution">
    <text evidence="3">The sequence shown here is derived from an EMBL/GenBank/DDBJ whole genome shotgun (WGS) entry which is preliminary data.</text>
</comment>
<evidence type="ECO:0000256" key="2">
    <source>
        <dbReference type="ARBA" id="ARBA00023231"/>
    </source>
</evidence>
<organism evidence="3 4">
    <name type="scientific">Corallincola platygyrae</name>
    <dbReference type="NCBI Taxonomy" id="1193278"/>
    <lineage>
        <taxon>Bacteria</taxon>
        <taxon>Pseudomonadati</taxon>
        <taxon>Pseudomonadota</taxon>
        <taxon>Gammaproteobacteria</taxon>
        <taxon>Alteromonadales</taxon>
        <taxon>Psychromonadaceae</taxon>
        <taxon>Corallincola</taxon>
    </lineage>
</organism>